<dbReference type="Gene3D" id="3.10.400.10">
    <property type="entry name" value="Sulfate adenylyltransferase"/>
    <property type="match status" value="1"/>
</dbReference>
<dbReference type="Gene3D" id="3.30.710.10">
    <property type="entry name" value="Potassium Channel Kv1.1, Chain A"/>
    <property type="match status" value="1"/>
</dbReference>
<evidence type="ECO:0000313" key="7">
    <source>
        <dbReference type="EMBL" id="RXI08700.1"/>
    </source>
</evidence>
<accession>A0A498KKJ4</accession>
<dbReference type="Pfam" id="PF14306">
    <property type="entry name" value="PUA_2"/>
    <property type="match status" value="1"/>
</dbReference>
<dbReference type="InterPro" id="IPR011333">
    <property type="entry name" value="SKP1/BTB/POZ_sf"/>
</dbReference>
<dbReference type="Proteomes" id="UP000290289">
    <property type="component" value="Chromosome 1"/>
</dbReference>
<dbReference type="SUPFAM" id="SSF54695">
    <property type="entry name" value="POZ domain"/>
    <property type="match status" value="1"/>
</dbReference>
<dbReference type="STRING" id="3750.A0A498KKJ4"/>
<proteinExistence type="predicted"/>
<evidence type="ECO:0000256" key="1">
    <source>
        <dbReference type="ARBA" id="ARBA00004678"/>
    </source>
</evidence>
<keyword evidence="4" id="KW-0547">Nucleotide-binding</keyword>
<dbReference type="PANTHER" id="PTHR11055:SF37">
    <property type="entry name" value="ATP SULFURYLASE 2"/>
    <property type="match status" value="1"/>
</dbReference>
<dbReference type="GO" id="GO:0004020">
    <property type="term" value="F:adenylylsulfate kinase activity"/>
    <property type="evidence" value="ECO:0007669"/>
    <property type="project" value="TreeGrafter"/>
</dbReference>
<dbReference type="Pfam" id="PF00651">
    <property type="entry name" value="BTB"/>
    <property type="match status" value="1"/>
</dbReference>
<feature type="domain" description="BTB" evidence="6">
    <location>
        <begin position="53"/>
        <end position="84"/>
    </location>
</feature>
<keyword evidence="8" id="KW-1185">Reference proteome</keyword>
<comment type="pathway">
    <text evidence="1">Sulfur metabolism.</text>
</comment>
<keyword evidence="3" id="KW-0808">Transferase</keyword>
<dbReference type="PANTHER" id="PTHR11055">
    <property type="entry name" value="BIFUNCTIONAL 3'-PHOSPHOADENOSINE 5'-PHOSPHOSULFATE SYNTHASE"/>
    <property type="match status" value="1"/>
</dbReference>
<organism evidence="7 8">
    <name type="scientific">Malus domestica</name>
    <name type="common">Apple</name>
    <name type="synonym">Pyrus malus</name>
    <dbReference type="NCBI Taxonomy" id="3750"/>
    <lineage>
        <taxon>Eukaryota</taxon>
        <taxon>Viridiplantae</taxon>
        <taxon>Streptophyta</taxon>
        <taxon>Embryophyta</taxon>
        <taxon>Tracheophyta</taxon>
        <taxon>Spermatophyta</taxon>
        <taxon>Magnoliopsida</taxon>
        <taxon>eudicotyledons</taxon>
        <taxon>Gunneridae</taxon>
        <taxon>Pentapetalae</taxon>
        <taxon>rosids</taxon>
        <taxon>fabids</taxon>
        <taxon>Rosales</taxon>
        <taxon>Rosaceae</taxon>
        <taxon>Amygdaloideae</taxon>
        <taxon>Maleae</taxon>
        <taxon>Malus</taxon>
    </lineage>
</organism>
<dbReference type="GO" id="GO:0000103">
    <property type="term" value="P:sulfate assimilation"/>
    <property type="evidence" value="ECO:0007669"/>
    <property type="project" value="TreeGrafter"/>
</dbReference>
<dbReference type="AlphaFoldDB" id="A0A498KKJ4"/>
<evidence type="ECO:0000256" key="3">
    <source>
        <dbReference type="ARBA" id="ARBA00022679"/>
    </source>
</evidence>
<reference evidence="7 8" key="1">
    <citation type="submission" date="2018-10" db="EMBL/GenBank/DDBJ databases">
        <title>A high-quality apple genome assembly.</title>
        <authorList>
            <person name="Hu J."/>
        </authorList>
    </citation>
    <scope>NUCLEOTIDE SEQUENCE [LARGE SCALE GENOMIC DNA]</scope>
    <source>
        <strain evidence="8">cv. HFTH1</strain>
        <tissue evidence="7">Young leaf</tissue>
    </source>
</reference>
<sequence>MFQITAPTTNSLTPSLDSILVFPTVNMGDNHLVSNSHSNSKSIVDFTDFDYFPNVKIVVNANREVPVHHCVLSTRSEFFKNVFSVKDRGSSAAAASSSVAAPRFELKELAKEYDWMRSSLFWGICTAGSSGVCPKVFASAWTTLAHTSLVGRWLISRWRAPSPTPTVGPLVDLVVPESQRATKTLEVEALPMVRLTKIDLEWVRVISKGWASPLRGFMREYQYLQSLHGASLFSNCFLSA</sequence>
<evidence type="ECO:0000256" key="5">
    <source>
        <dbReference type="ARBA" id="ARBA00022840"/>
    </source>
</evidence>
<evidence type="ECO:0000256" key="4">
    <source>
        <dbReference type="ARBA" id="ARBA00022741"/>
    </source>
</evidence>
<dbReference type="PROSITE" id="PS50097">
    <property type="entry name" value="BTB"/>
    <property type="match status" value="1"/>
</dbReference>
<evidence type="ECO:0000256" key="2">
    <source>
        <dbReference type="ARBA" id="ARBA00004906"/>
    </source>
</evidence>
<evidence type="ECO:0000259" key="6">
    <source>
        <dbReference type="PROSITE" id="PS50097"/>
    </source>
</evidence>
<dbReference type="InterPro" id="IPR015947">
    <property type="entry name" value="PUA-like_sf"/>
</dbReference>
<protein>
    <recommendedName>
        <fullName evidence="6">BTB domain-containing protein</fullName>
    </recommendedName>
</protein>
<comment type="pathway">
    <text evidence="2">Protein modification; protein ubiquitination.</text>
</comment>
<evidence type="ECO:0000313" key="8">
    <source>
        <dbReference type="Proteomes" id="UP000290289"/>
    </source>
</evidence>
<dbReference type="EMBL" id="RDQH01000327">
    <property type="protein sequence ID" value="RXI08700.1"/>
    <property type="molecule type" value="Genomic_DNA"/>
</dbReference>
<name>A0A498KKJ4_MALDO</name>
<keyword evidence="5" id="KW-0067">ATP-binding</keyword>
<comment type="caution">
    <text evidence="7">The sequence shown here is derived from an EMBL/GenBank/DDBJ whole genome shotgun (WGS) entry which is preliminary data.</text>
</comment>
<gene>
    <name evidence="7" type="ORF">DVH24_022844</name>
</gene>
<dbReference type="InterPro" id="IPR000210">
    <property type="entry name" value="BTB/POZ_dom"/>
</dbReference>
<dbReference type="SUPFAM" id="SSF88697">
    <property type="entry name" value="PUA domain-like"/>
    <property type="match status" value="1"/>
</dbReference>
<dbReference type="InterPro" id="IPR025980">
    <property type="entry name" value="ATP-Sase_PUA-like_dom"/>
</dbReference>
<dbReference type="GO" id="GO:0005524">
    <property type="term" value="F:ATP binding"/>
    <property type="evidence" value="ECO:0007669"/>
    <property type="project" value="UniProtKB-KW"/>
</dbReference>